<dbReference type="Gene3D" id="3.90.550.10">
    <property type="entry name" value="Spore Coat Polysaccharide Biosynthesis Protein SpsA, Chain A"/>
    <property type="match status" value="1"/>
</dbReference>
<proteinExistence type="predicted"/>
<dbReference type="Proteomes" id="UP000559962">
    <property type="component" value="Unassembled WGS sequence"/>
</dbReference>
<evidence type="ECO:0000256" key="1">
    <source>
        <dbReference type="ARBA" id="ARBA00022676"/>
    </source>
</evidence>
<evidence type="ECO:0000256" key="2">
    <source>
        <dbReference type="ARBA" id="ARBA00022679"/>
    </source>
</evidence>
<dbReference type="InterPro" id="IPR029044">
    <property type="entry name" value="Nucleotide-diphossugar_trans"/>
</dbReference>
<dbReference type="CDD" id="cd00761">
    <property type="entry name" value="Glyco_tranf_GTA_type"/>
    <property type="match status" value="1"/>
</dbReference>
<name>A0A847J366_9LACT</name>
<evidence type="ECO:0000259" key="3">
    <source>
        <dbReference type="Pfam" id="PF00535"/>
    </source>
</evidence>
<feature type="domain" description="Glycosyltransferase 2-like" evidence="3">
    <location>
        <begin position="2"/>
        <end position="150"/>
    </location>
</feature>
<dbReference type="AlphaFoldDB" id="A0A847J366"/>
<evidence type="ECO:0000313" key="4">
    <source>
        <dbReference type="EMBL" id="NLH35273.1"/>
    </source>
</evidence>
<sequence length="305" mass="35207">MVVPVYNVEKYIHECLESILNQSYKNIEVIIVNDGTLDNSIAKIEDLLKDKRTRLISQVNQGLSAARNTGIKAALGEYISFIDSDDKVKSSFIETLYDKANETNADIVRGSFRNFDGNIPEGWITDFNISPSRGTEALRYFLNNNVSFVVWSSLYRTTFLRENRLEFTEGILLEDGDFTTRSYINANVVATSDAPNYYYRVRPGSILTSNNAQRMSQSESKVIQNFINWYESITNHEIKLLIEQSIYAFMRDWTRVLVKNKVKFSAHNSCYVAAKKITKDVLKNRTLFERLKFNAKLFIIECKYH</sequence>
<dbReference type="PANTHER" id="PTHR22916">
    <property type="entry name" value="GLYCOSYLTRANSFERASE"/>
    <property type="match status" value="1"/>
</dbReference>
<dbReference type="PANTHER" id="PTHR22916:SF51">
    <property type="entry name" value="GLYCOSYLTRANSFERASE EPSH-RELATED"/>
    <property type="match status" value="1"/>
</dbReference>
<dbReference type="InterPro" id="IPR001173">
    <property type="entry name" value="Glyco_trans_2-like"/>
</dbReference>
<gene>
    <name evidence="4" type="ORF">GX453_04515</name>
</gene>
<keyword evidence="2 4" id="KW-0808">Transferase</keyword>
<organism evidence="4 5">
    <name type="scientific">Pseudolactococcus chungangensis</name>
    <dbReference type="NCBI Taxonomy" id="451457"/>
    <lineage>
        <taxon>Bacteria</taxon>
        <taxon>Bacillati</taxon>
        <taxon>Bacillota</taxon>
        <taxon>Bacilli</taxon>
        <taxon>Lactobacillales</taxon>
        <taxon>Streptococcaceae</taxon>
        <taxon>Pseudolactococcus</taxon>
    </lineage>
</organism>
<evidence type="ECO:0000313" key="5">
    <source>
        <dbReference type="Proteomes" id="UP000559962"/>
    </source>
</evidence>
<dbReference type="EMBL" id="JAAYVO010000054">
    <property type="protein sequence ID" value="NLH35273.1"/>
    <property type="molecule type" value="Genomic_DNA"/>
</dbReference>
<dbReference type="GO" id="GO:0016757">
    <property type="term" value="F:glycosyltransferase activity"/>
    <property type="evidence" value="ECO:0007669"/>
    <property type="project" value="UniProtKB-KW"/>
</dbReference>
<protein>
    <submittedName>
        <fullName evidence="4">Glycosyltransferase</fullName>
    </submittedName>
</protein>
<dbReference type="Pfam" id="PF00535">
    <property type="entry name" value="Glycos_transf_2"/>
    <property type="match status" value="1"/>
</dbReference>
<comment type="caution">
    <text evidence="4">The sequence shown here is derived from an EMBL/GenBank/DDBJ whole genome shotgun (WGS) entry which is preliminary data.</text>
</comment>
<dbReference type="SUPFAM" id="SSF53448">
    <property type="entry name" value="Nucleotide-diphospho-sugar transferases"/>
    <property type="match status" value="1"/>
</dbReference>
<reference evidence="4 5" key="1">
    <citation type="journal article" date="2020" name="Biotechnol. Biofuels">
        <title>New insights from the biogas microbiome by comprehensive genome-resolved metagenomics of nearly 1600 species originating from multiple anaerobic digesters.</title>
        <authorList>
            <person name="Campanaro S."/>
            <person name="Treu L."/>
            <person name="Rodriguez-R L.M."/>
            <person name="Kovalovszki A."/>
            <person name="Ziels R.M."/>
            <person name="Maus I."/>
            <person name="Zhu X."/>
            <person name="Kougias P.G."/>
            <person name="Basile A."/>
            <person name="Luo G."/>
            <person name="Schluter A."/>
            <person name="Konstantinidis K.T."/>
            <person name="Angelidaki I."/>
        </authorList>
    </citation>
    <scope>NUCLEOTIDE SEQUENCE [LARGE SCALE GENOMIC DNA]</scope>
    <source>
        <strain evidence="4">AS27yjCOA_61</strain>
    </source>
</reference>
<keyword evidence="1" id="KW-0328">Glycosyltransferase</keyword>
<accession>A0A847J366</accession>